<proteinExistence type="predicted"/>
<keyword evidence="1" id="KW-0812">Transmembrane</keyword>
<evidence type="ECO:0000256" key="1">
    <source>
        <dbReference type="SAM" id="Phobius"/>
    </source>
</evidence>
<protein>
    <submittedName>
        <fullName evidence="2">Multipass membrane protein</fullName>
    </submittedName>
</protein>
<evidence type="ECO:0000313" key="3">
    <source>
        <dbReference type="Proteomes" id="UP000197679"/>
    </source>
</evidence>
<keyword evidence="3" id="KW-1185">Reference proteome</keyword>
<organism evidence="2 3">
    <name type="scientific">Candidatus Mancarchaeum acidiphilum</name>
    <dbReference type="NCBI Taxonomy" id="1920749"/>
    <lineage>
        <taxon>Archaea</taxon>
        <taxon>Candidatus Micrarchaeota</taxon>
        <taxon>Candidatus Mancarchaeum</taxon>
    </lineage>
</organism>
<keyword evidence="1" id="KW-0472">Membrane</keyword>
<accession>A0A218NNH5</accession>
<feature type="transmembrane region" description="Helical" evidence="1">
    <location>
        <begin position="227"/>
        <end position="247"/>
    </location>
</feature>
<feature type="transmembrane region" description="Helical" evidence="1">
    <location>
        <begin position="59"/>
        <end position="81"/>
    </location>
</feature>
<feature type="transmembrane region" description="Helical" evidence="1">
    <location>
        <begin position="21"/>
        <end position="39"/>
    </location>
</feature>
<gene>
    <name evidence="2" type="ORF">Mia14_0732</name>
</gene>
<dbReference type="GeneID" id="33314284"/>
<reference evidence="2 3" key="1">
    <citation type="journal article" date="2017" name="Nat. Commun.">
        <title>'ARMAN' archaea depend on association with euryarchaeal host in culture and in situ.</title>
        <authorList>
            <person name="Golyshina O."/>
            <person name="Toshchakov S."/>
            <person name="Makarova K."/>
            <person name="Gavrilov S."/>
            <person name="Korzhenkov A."/>
            <person name="La Cono V."/>
            <person name="Arcadi E."/>
            <person name="Nechitaylo T."/>
            <person name="Ferrer M."/>
            <person name="Kublanov I."/>
            <person name="Wolf Y."/>
            <person name="Yakimov M."/>
            <person name="Golyshin P."/>
            <person name="Slesarev A."/>
            <person name="Kozyavkin S."/>
        </authorList>
    </citation>
    <scope>NUCLEOTIDE SEQUENCE [LARGE SCALE GENOMIC DNA]</scope>
    <source>
        <strain evidence="2 3">Mia14</strain>
    </source>
</reference>
<keyword evidence="1" id="KW-1133">Transmembrane helix</keyword>
<evidence type="ECO:0000313" key="2">
    <source>
        <dbReference type="EMBL" id="ASI14030.1"/>
    </source>
</evidence>
<feature type="transmembrane region" description="Helical" evidence="1">
    <location>
        <begin position="431"/>
        <end position="457"/>
    </location>
</feature>
<dbReference type="KEGG" id="marh:Mia14_0732"/>
<dbReference type="Proteomes" id="UP000197679">
    <property type="component" value="Chromosome"/>
</dbReference>
<sequence>MIDTMLAITSFSNTRTNLIPLIALAIGLDASFVSIWYILGSLLNNNSLKQSAINEIYQLFGNIIIVILIVFLLLAFSSIFYNSLQGTKMMNSTTIYSMCQNINSSSSLSILNPSDSGSGSSLLYSGKSGSFPGLCEMVKNPTTTTEKIDYPVATSAVILANLTNQTFTNLNYLFGVEAYIGFLSKLTPTDAICTGEIAPPDIIPISCVVPFSSLPILLFIRSQYTPLSGYSAIYSGLATLGGLITTAMESFTAQLLIIVSFIYVWPILLFLGLALRSVFFTRRIGGLFIALAVAFILFYPSVMALEYLSLNRVVAPTDVLTVNSTVVGSNVIAPVYNYTDTSSNKLGSLDFFVEPSIKSVAQSTSCWAGTGSGLILTESGMILETDSVSNLVDLYKVFDGGFDGDVGAYSLGLATCNEQGAISTLFASFDIYGIMGITAYLLPIFNIIIVISGVVGLSGMLGGDTNLAGLSRLL</sequence>
<dbReference type="RefSeq" id="WP_088820292.1">
    <property type="nucleotide sequence ID" value="NZ_CP019964.1"/>
</dbReference>
<feature type="transmembrane region" description="Helical" evidence="1">
    <location>
        <begin position="253"/>
        <end position="275"/>
    </location>
</feature>
<dbReference type="EMBL" id="CP019964">
    <property type="protein sequence ID" value="ASI14030.1"/>
    <property type="molecule type" value="Genomic_DNA"/>
</dbReference>
<feature type="transmembrane region" description="Helical" evidence="1">
    <location>
        <begin position="287"/>
        <end position="308"/>
    </location>
</feature>
<name>A0A218NNH5_9ARCH</name>
<dbReference type="AlphaFoldDB" id="A0A218NNH5"/>